<comment type="subcellular location">
    <subcellularLocation>
        <location evidence="1">Endoplasmic reticulum membrane</location>
        <topology evidence="1">Single-pass membrane protein</topology>
    </subcellularLocation>
</comment>
<dbReference type="GO" id="GO:0005789">
    <property type="term" value="C:endoplasmic reticulum membrane"/>
    <property type="evidence" value="ECO:0007669"/>
    <property type="project" value="UniProtKB-SubCell"/>
</dbReference>
<feature type="compositionally biased region" description="Basic residues" evidence="9">
    <location>
        <begin position="49"/>
        <end position="65"/>
    </location>
</feature>
<evidence type="ECO:0000256" key="10">
    <source>
        <dbReference type="SAM" id="Phobius"/>
    </source>
</evidence>
<proteinExistence type="inferred from homology"/>
<keyword evidence="7 10" id="KW-1133">Transmembrane helix</keyword>
<dbReference type="SUPFAM" id="SSF46785">
    <property type="entry name" value="Winged helix' DNA-binding domain"/>
    <property type="match status" value="1"/>
</dbReference>
<keyword evidence="5" id="KW-0833">Ubl conjugation pathway</keyword>
<dbReference type="PANTHER" id="PTHR48176">
    <property type="entry name" value="DDRGK DOMAIN-CONTAINING PROTEIN 1"/>
    <property type="match status" value="1"/>
</dbReference>
<feature type="compositionally biased region" description="Basic and acidic residues" evidence="9">
    <location>
        <begin position="37"/>
        <end position="48"/>
    </location>
</feature>
<protein>
    <recommendedName>
        <fullName evidence="3">DDRGK domain-containing protein 1</fullName>
    </recommendedName>
</protein>
<feature type="compositionally biased region" description="Acidic residues" evidence="9">
    <location>
        <begin position="72"/>
        <end position="82"/>
    </location>
</feature>
<feature type="compositionally biased region" description="Basic and acidic residues" evidence="9">
    <location>
        <begin position="85"/>
        <end position="114"/>
    </location>
</feature>
<dbReference type="EMBL" id="HBIV01039043">
    <property type="protein sequence ID" value="CAE0675975.1"/>
    <property type="molecule type" value="Transcribed_RNA"/>
</dbReference>
<evidence type="ECO:0000256" key="5">
    <source>
        <dbReference type="ARBA" id="ARBA00022786"/>
    </source>
</evidence>
<dbReference type="InterPro" id="IPR050899">
    <property type="entry name" value="DDRGK_domain-containing"/>
</dbReference>
<keyword evidence="8 10" id="KW-0472">Membrane</keyword>
<evidence type="ECO:0000256" key="8">
    <source>
        <dbReference type="ARBA" id="ARBA00023136"/>
    </source>
</evidence>
<keyword evidence="4 10" id="KW-0812">Transmembrane</keyword>
<dbReference type="FunFam" id="1.10.10.10:FF:000143">
    <property type="entry name" value="DDRGK domain-containing protein 1"/>
    <property type="match status" value="1"/>
</dbReference>
<dbReference type="Gene3D" id="1.10.10.10">
    <property type="entry name" value="Winged helix-like DNA-binding domain superfamily/Winged helix DNA-binding domain"/>
    <property type="match status" value="1"/>
</dbReference>
<evidence type="ECO:0000256" key="3">
    <source>
        <dbReference type="ARBA" id="ARBA00018218"/>
    </source>
</evidence>
<organism evidence="11">
    <name type="scientific">Lotharella globosa</name>
    <dbReference type="NCBI Taxonomy" id="91324"/>
    <lineage>
        <taxon>Eukaryota</taxon>
        <taxon>Sar</taxon>
        <taxon>Rhizaria</taxon>
        <taxon>Cercozoa</taxon>
        <taxon>Chlorarachniophyceae</taxon>
        <taxon>Lotharella</taxon>
    </lineage>
</organism>
<name>A0A6U2Z104_9EUKA</name>
<dbReference type="SMART" id="SM01128">
    <property type="entry name" value="DDRGK"/>
    <property type="match status" value="1"/>
</dbReference>
<evidence type="ECO:0000256" key="6">
    <source>
        <dbReference type="ARBA" id="ARBA00022824"/>
    </source>
</evidence>
<accession>A0A6U2Z104</accession>
<gene>
    <name evidence="11" type="ORF">LGLO00237_LOCUS27752</name>
</gene>
<evidence type="ECO:0000313" key="11">
    <source>
        <dbReference type="EMBL" id="CAE0675975.1"/>
    </source>
</evidence>
<keyword evidence="6" id="KW-0256">Endoplasmic reticulum</keyword>
<dbReference type="AlphaFoldDB" id="A0A6U2Z104"/>
<evidence type="ECO:0000256" key="1">
    <source>
        <dbReference type="ARBA" id="ARBA00004389"/>
    </source>
</evidence>
<dbReference type="InterPro" id="IPR036390">
    <property type="entry name" value="WH_DNA-bd_sf"/>
</dbReference>
<reference evidence="11" key="1">
    <citation type="submission" date="2021-01" db="EMBL/GenBank/DDBJ databases">
        <authorList>
            <person name="Corre E."/>
            <person name="Pelletier E."/>
            <person name="Niang G."/>
            <person name="Scheremetjew M."/>
            <person name="Finn R."/>
            <person name="Kale V."/>
            <person name="Holt S."/>
            <person name="Cochrane G."/>
            <person name="Meng A."/>
            <person name="Brown T."/>
            <person name="Cohen L."/>
        </authorList>
    </citation>
    <scope>NUCLEOTIDE SEQUENCE</scope>
    <source>
        <strain evidence="11">CCCM811</strain>
    </source>
</reference>
<dbReference type="InterPro" id="IPR036388">
    <property type="entry name" value="WH-like_DNA-bd_sf"/>
</dbReference>
<dbReference type="PANTHER" id="PTHR48176:SF1">
    <property type="entry name" value="DDRGK DOMAIN-CONTAINING PROTEIN 1"/>
    <property type="match status" value="1"/>
</dbReference>
<dbReference type="InterPro" id="IPR019153">
    <property type="entry name" value="DDRGK_dom-contain"/>
</dbReference>
<sequence>MDQSLIIVAYLVTVVALILGFIFMRGRLMGGDSPEPTEQKQRPRVNPDRKKKKERGKKKKKRGLNRIRQEAAEEEDEEEDAEAVQNREERRRQEREAKRQQREAMRKMEEDKAAAKRKKADKYAAKLEARREKREAERLAAEKEAAKKKKKQKEEEDQLYEDWKGEIELEEEGTEVLDAAATEALLTKFVEYVKKYKVVVLDDLATEFEMKTKDVVNHIENMEKDGTLTGIMDETGGKFIYITEDEMKQVAAFIQTKGRVSVDDIVAQSNKLIDLSGMS</sequence>
<comment type="similarity">
    <text evidence="2">Belongs to the DDRGK1 family.</text>
</comment>
<feature type="transmembrane region" description="Helical" evidence="10">
    <location>
        <begin position="6"/>
        <end position="24"/>
    </location>
</feature>
<dbReference type="Pfam" id="PF09756">
    <property type="entry name" value="DDRGK"/>
    <property type="match status" value="1"/>
</dbReference>
<evidence type="ECO:0000256" key="4">
    <source>
        <dbReference type="ARBA" id="ARBA00022692"/>
    </source>
</evidence>
<feature type="region of interest" description="Disordered" evidence="9">
    <location>
        <begin position="31"/>
        <end position="123"/>
    </location>
</feature>
<evidence type="ECO:0000256" key="2">
    <source>
        <dbReference type="ARBA" id="ARBA00009829"/>
    </source>
</evidence>
<dbReference type="GO" id="GO:0044389">
    <property type="term" value="F:ubiquitin-like protein ligase binding"/>
    <property type="evidence" value="ECO:0007669"/>
    <property type="project" value="TreeGrafter"/>
</dbReference>
<evidence type="ECO:0000256" key="7">
    <source>
        <dbReference type="ARBA" id="ARBA00022989"/>
    </source>
</evidence>
<evidence type="ECO:0000256" key="9">
    <source>
        <dbReference type="SAM" id="MobiDB-lite"/>
    </source>
</evidence>